<sequence length="487" mass="51311">MKLAPFFTLLAAGEAWTWNIGDIIGQRADNAVAKNRATRSIEVQYDEVIKSNCNCKAARPEQKPRHVLFVIDSSICIDKFLPYVKRTVSTLVANIDAQGASDYKYSISVFSDSFVYAGDNRQPVYNSDELISENIADNISYLGNGVDMKLALREAKIHFQTYSNEEEEPTVVIISNGKYNQQINEVNDFLANHDTWFVPLTFCDAADRANPFRDCPNTVALQEFSSQERPVEFYVYPEDLSGTRFREMAQEMVEEAPVIGETDDECPPVTYVCDCEVDIPENPEKGLPGIAGPTGAPGRDGEDGKQGDRGNPGRPGENGEPGVKGAQGNRGQPGIDGADGELGASGPAGDRGPAGPPGPQGPRGEPGQGRKGEQGPQGPSGQPGSDGERGQPGRDGERGRDGPPGRDGEDGPDGSPGEDGRPGPDGFPGEDVQAPDGGPGPQGPAGIPGLPGLSGKNGLNGADGLDGERGPEGPQGPDGFPGAQGEQ</sequence>
<feature type="domain" description="VWFA" evidence="3">
    <location>
        <begin position="66"/>
        <end position="252"/>
    </location>
</feature>
<dbReference type="AlphaFoldDB" id="E4Z4S6"/>
<keyword evidence="2" id="KW-0732">Signal</keyword>
<dbReference type="InterPro" id="IPR036465">
    <property type="entry name" value="vWFA_dom_sf"/>
</dbReference>
<name>E4Z4S6_OIKDI</name>
<feature type="signal peptide" evidence="2">
    <location>
        <begin position="1"/>
        <end position="17"/>
    </location>
</feature>
<gene>
    <name evidence="4" type="ORF">GSOID_T00026422001</name>
</gene>
<dbReference type="PANTHER" id="PTHR24023:SF1082">
    <property type="entry name" value="COLLAGEN TRIPLE HELIX REPEAT"/>
    <property type="match status" value="1"/>
</dbReference>
<feature type="region of interest" description="Disordered" evidence="1">
    <location>
        <begin position="281"/>
        <end position="487"/>
    </location>
</feature>
<dbReference type="GO" id="GO:0031012">
    <property type="term" value="C:extracellular matrix"/>
    <property type="evidence" value="ECO:0007669"/>
    <property type="project" value="TreeGrafter"/>
</dbReference>
<evidence type="ECO:0000256" key="2">
    <source>
        <dbReference type="SAM" id="SignalP"/>
    </source>
</evidence>
<dbReference type="SUPFAM" id="SSF53300">
    <property type="entry name" value="vWA-like"/>
    <property type="match status" value="1"/>
</dbReference>
<protein>
    <recommendedName>
        <fullName evidence="3">VWFA domain-containing protein</fullName>
    </recommendedName>
</protein>
<feature type="compositionally biased region" description="Basic and acidic residues" evidence="1">
    <location>
        <begin position="386"/>
        <end position="409"/>
    </location>
</feature>
<feature type="chain" id="PRO_5003194290" description="VWFA domain-containing protein" evidence="2">
    <location>
        <begin position="18"/>
        <end position="487"/>
    </location>
</feature>
<feature type="non-terminal residue" evidence="4">
    <location>
        <position position="487"/>
    </location>
</feature>
<evidence type="ECO:0000256" key="1">
    <source>
        <dbReference type="SAM" id="MobiDB-lite"/>
    </source>
</evidence>
<dbReference type="InterPro" id="IPR050149">
    <property type="entry name" value="Collagen_superfamily"/>
</dbReference>
<dbReference type="PANTHER" id="PTHR24023">
    <property type="entry name" value="COLLAGEN ALPHA"/>
    <property type="match status" value="1"/>
</dbReference>
<dbReference type="Proteomes" id="UP000011014">
    <property type="component" value="Unassembled WGS sequence"/>
</dbReference>
<evidence type="ECO:0000259" key="3">
    <source>
        <dbReference type="PROSITE" id="PS50234"/>
    </source>
</evidence>
<dbReference type="InterPro" id="IPR008160">
    <property type="entry name" value="Collagen"/>
</dbReference>
<feature type="compositionally biased region" description="Low complexity" evidence="1">
    <location>
        <begin position="344"/>
        <end position="353"/>
    </location>
</feature>
<dbReference type="PROSITE" id="PS50234">
    <property type="entry name" value="VWFA"/>
    <property type="match status" value="1"/>
</dbReference>
<dbReference type="InterPro" id="IPR002035">
    <property type="entry name" value="VWF_A"/>
</dbReference>
<dbReference type="Pfam" id="PF01391">
    <property type="entry name" value="Collagen"/>
    <property type="match status" value="3"/>
</dbReference>
<feature type="compositionally biased region" description="Basic and acidic residues" evidence="1">
    <location>
        <begin position="299"/>
        <end position="308"/>
    </location>
</feature>
<dbReference type="EMBL" id="FN657420">
    <property type="protein sequence ID" value="CBY42704.1"/>
    <property type="molecule type" value="Genomic_DNA"/>
</dbReference>
<reference evidence="4" key="1">
    <citation type="journal article" date="2010" name="Science">
        <title>Plasticity of animal genome architecture unmasked by rapid evolution of a pelagic tunicate.</title>
        <authorList>
            <person name="Denoeud F."/>
            <person name="Henriet S."/>
            <person name="Mungpakdee S."/>
            <person name="Aury J.M."/>
            <person name="Da Silva C."/>
            <person name="Brinkmann H."/>
            <person name="Mikhaleva J."/>
            <person name="Olsen L.C."/>
            <person name="Jubin C."/>
            <person name="Canestro C."/>
            <person name="Bouquet J.M."/>
            <person name="Danks G."/>
            <person name="Poulain J."/>
            <person name="Campsteijn C."/>
            <person name="Adamski M."/>
            <person name="Cross I."/>
            <person name="Yadetie F."/>
            <person name="Muffato M."/>
            <person name="Louis A."/>
            <person name="Butcher S."/>
            <person name="Tsagkogeorga G."/>
            <person name="Konrad A."/>
            <person name="Singh S."/>
            <person name="Jensen M.F."/>
            <person name="Cong E.H."/>
            <person name="Eikeseth-Otteraa H."/>
            <person name="Noel B."/>
            <person name="Anthouard V."/>
            <person name="Porcel B.M."/>
            <person name="Kachouri-Lafond R."/>
            <person name="Nishino A."/>
            <person name="Ugolini M."/>
            <person name="Chourrout P."/>
            <person name="Nishida H."/>
            <person name="Aasland R."/>
            <person name="Huzurbazar S."/>
            <person name="Westhof E."/>
            <person name="Delsuc F."/>
            <person name="Lehrach H."/>
            <person name="Reinhardt R."/>
            <person name="Weissenbach J."/>
            <person name="Roy S.W."/>
            <person name="Artiguenave F."/>
            <person name="Postlethwait J.H."/>
            <person name="Manak J.R."/>
            <person name="Thompson E.M."/>
            <person name="Jaillon O."/>
            <person name="Du Pasquier L."/>
            <person name="Boudinot P."/>
            <person name="Liberles D.A."/>
            <person name="Volff J.N."/>
            <person name="Philippe H."/>
            <person name="Lenhard B."/>
            <person name="Roest Crollius H."/>
            <person name="Wincker P."/>
            <person name="Chourrout D."/>
        </authorList>
    </citation>
    <scope>NUCLEOTIDE SEQUENCE [LARGE SCALE GENOMIC DNA]</scope>
</reference>
<dbReference type="Gene3D" id="3.40.50.410">
    <property type="entry name" value="von Willebrand factor, type A domain"/>
    <property type="match status" value="1"/>
</dbReference>
<feature type="compositionally biased region" description="Low complexity" evidence="1">
    <location>
        <begin position="374"/>
        <end position="385"/>
    </location>
</feature>
<proteinExistence type="predicted"/>
<feature type="compositionally biased region" description="Low complexity" evidence="1">
    <location>
        <begin position="312"/>
        <end position="321"/>
    </location>
</feature>
<dbReference type="GO" id="GO:0005615">
    <property type="term" value="C:extracellular space"/>
    <property type="evidence" value="ECO:0007669"/>
    <property type="project" value="TreeGrafter"/>
</dbReference>
<evidence type="ECO:0000313" key="4">
    <source>
        <dbReference type="EMBL" id="CBY42704.1"/>
    </source>
</evidence>
<organism evidence="4">
    <name type="scientific">Oikopleura dioica</name>
    <name type="common">Tunicate</name>
    <dbReference type="NCBI Taxonomy" id="34765"/>
    <lineage>
        <taxon>Eukaryota</taxon>
        <taxon>Metazoa</taxon>
        <taxon>Chordata</taxon>
        <taxon>Tunicata</taxon>
        <taxon>Appendicularia</taxon>
        <taxon>Copelata</taxon>
        <taxon>Oikopleuridae</taxon>
        <taxon>Oikopleura</taxon>
    </lineage>
</organism>
<feature type="compositionally biased region" description="Low complexity" evidence="1">
    <location>
        <begin position="444"/>
        <end position="454"/>
    </location>
</feature>
<accession>E4Z4S6</accession>